<dbReference type="Gene3D" id="3.30.565.10">
    <property type="entry name" value="Histidine kinase-like ATPase, C-terminal domain"/>
    <property type="match status" value="1"/>
</dbReference>
<dbReference type="Gene3D" id="6.10.340.10">
    <property type="match status" value="1"/>
</dbReference>
<dbReference type="Pfam" id="PF02518">
    <property type="entry name" value="HATPase_c"/>
    <property type="match status" value="1"/>
</dbReference>
<dbReference type="CDD" id="cd06225">
    <property type="entry name" value="HAMP"/>
    <property type="match status" value="1"/>
</dbReference>
<evidence type="ECO:0000313" key="10">
    <source>
        <dbReference type="EMBL" id="DAB38594.1"/>
    </source>
</evidence>
<sequence>MRLHNHSITSQMIFLLIITSLFIIIFGMLFQLWYSINHEKRTYIHESQLEATLIVDLITAPLAFFDLQGINANMHRLHKNKDILMSVVYSPDHTSLTSFNPENRPLPNDIFPLGTRFENPSSFPWMLGSLKTTLEIKQNNQLLGYLYIERETDRITSFIVDLLTAVTIFSIGLILFVYVVSRILSKKILQPILTLTETAKEVAENNNYSLRVTHNNQDEIAYLYNAFNHLLSETESLTSHLESRVAARTQELQDSLETLKKAQLQLVESEKMAALGNLVSGVAHEVNTPLGNAITGGSIIVRETQQLLRQMEEGTLKKSFMEQKLTVLNETSHLLLKSINHAANLIRSFKRISVDQSVEDKQEFNLYEYLEEILLTFHNKLKKIPVTVNLEGDHALIIKSYPGVYAQIISNFIQNSLLHGFNESTQNATITIHFEADKHHLVLTYTDNGVGMDEKIKKIAFEPFTTTKRNAGGTGLGLNIVYNLITQKLLGEITIDTERQTGVKFTLTLPINLPDSTKDFIS</sequence>
<comment type="caution">
    <text evidence="10">The sequence shown here is derived from an EMBL/GenBank/DDBJ whole genome shotgun (WGS) entry which is preliminary data.</text>
</comment>
<dbReference type="GO" id="GO:0007165">
    <property type="term" value="P:signal transduction"/>
    <property type="evidence" value="ECO:0007669"/>
    <property type="project" value="InterPro"/>
</dbReference>
<evidence type="ECO:0000256" key="2">
    <source>
        <dbReference type="ARBA" id="ARBA00004370"/>
    </source>
</evidence>
<dbReference type="Gene3D" id="1.10.287.130">
    <property type="match status" value="1"/>
</dbReference>
<keyword evidence="7" id="KW-0812">Transmembrane</keyword>
<name>A0A2D3WLJ5_9BACT</name>
<evidence type="ECO:0000256" key="4">
    <source>
        <dbReference type="ARBA" id="ARBA00022553"/>
    </source>
</evidence>
<dbReference type="PRINTS" id="PR00344">
    <property type="entry name" value="BCTRLSENSOR"/>
</dbReference>
<accession>A0A2D3WLJ5</accession>
<feature type="domain" description="Histidine kinase" evidence="8">
    <location>
        <begin position="281"/>
        <end position="513"/>
    </location>
</feature>
<dbReference type="PROSITE" id="PS50109">
    <property type="entry name" value="HIS_KIN"/>
    <property type="match status" value="1"/>
</dbReference>
<evidence type="ECO:0000256" key="1">
    <source>
        <dbReference type="ARBA" id="ARBA00000085"/>
    </source>
</evidence>
<feature type="domain" description="HAMP" evidence="9">
    <location>
        <begin position="186"/>
        <end position="239"/>
    </location>
</feature>
<dbReference type="InterPro" id="IPR005467">
    <property type="entry name" value="His_kinase_dom"/>
</dbReference>
<dbReference type="PROSITE" id="PS50885">
    <property type="entry name" value="HAMP"/>
    <property type="match status" value="1"/>
</dbReference>
<keyword evidence="6" id="KW-0418">Kinase</keyword>
<dbReference type="EMBL" id="DLUI01000072">
    <property type="protein sequence ID" value="DAB38594.1"/>
    <property type="molecule type" value="Genomic_DNA"/>
</dbReference>
<dbReference type="InterPro" id="IPR003660">
    <property type="entry name" value="HAMP_dom"/>
</dbReference>
<feature type="transmembrane region" description="Helical" evidence="7">
    <location>
        <begin position="53"/>
        <end position="72"/>
    </location>
</feature>
<dbReference type="Pfam" id="PF00672">
    <property type="entry name" value="HAMP"/>
    <property type="match status" value="1"/>
</dbReference>
<dbReference type="RefSeq" id="WP_294897011.1">
    <property type="nucleotide sequence ID" value="NZ_DLUI01000072.1"/>
</dbReference>
<organism evidence="10 11">
    <name type="scientific">Sulfuricurvum kujiense</name>
    <dbReference type="NCBI Taxonomy" id="148813"/>
    <lineage>
        <taxon>Bacteria</taxon>
        <taxon>Pseudomonadati</taxon>
        <taxon>Campylobacterota</taxon>
        <taxon>Epsilonproteobacteria</taxon>
        <taxon>Campylobacterales</taxon>
        <taxon>Sulfurimonadaceae</taxon>
        <taxon>Sulfuricurvum</taxon>
    </lineage>
</organism>
<keyword evidence="4" id="KW-0597">Phosphoprotein</keyword>
<dbReference type="PANTHER" id="PTHR43065">
    <property type="entry name" value="SENSOR HISTIDINE KINASE"/>
    <property type="match status" value="1"/>
</dbReference>
<dbReference type="Proteomes" id="UP000228859">
    <property type="component" value="Unassembled WGS sequence"/>
</dbReference>
<dbReference type="InterPro" id="IPR036890">
    <property type="entry name" value="HATPase_C_sf"/>
</dbReference>
<dbReference type="SMART" id="SM00387">
    <property type="entry name" value="HATPase_c"/>
    <property type="match status" value="1"/>
</dbReference>
<dbReference type="SUPFAM" id="SSF158472">
    <property type="entry name" value="HAMP domain-like"/>
    <property type="match status" value="1"/>
</dbReference>
<evidence type="ECO:0000256" key="6">
    <source>
        <dbReference type="ARBA" id="ARBA00022777"/>
    </source>
</evidence>
<comment type="subcellular location">
    <subcellularLocation>
        <location evidence="2">Membrane</location>
    </subcellularLocation>
</comment>
<dbReference type="GO" id="GO:0016020">
    <property type="term" value="C:membrane"/>
    <property type="evidence" value="ECO:0007669"/>
    <property type="project" value="UniProtKB-SubCell"/>
</dbReference>
<keyword evidence="7" id="KW-0472">Membrane</keyword>
<protein>
    <recommendedName>
        <fullName evidence="3">histidine kinase</fullName>
        <ecNumber evidence="3">2.7.13.3</ecNumber>
    </recommendedName>
</protein>
<dbReference type="GO" id="GO:0004673">
    <property type="term" value="F:protein histidine kinase activity"/>
    <property type="evidence" value="ECO:0007669"/>
    <property type="project" value="UniProtKB-EC"/>
</dbReference>
<comment type="catalytic activity">
    <reaction evidence="1">
        <text>ATP + protein L-histidine = ADP + protein N-phospho-L-histidine.</text>
        <dbReference type="EC" id="2.7.13.3"/>
    </reaction>
</comment>
<keyword evidence="5" id="KW-0808">Transferase</keyword>
<dbReference type="EC" id="2.7.13.3" evidence="3"/>
<feature type="transmembrane region" description="Helical" evidence="7">
    <location>
        <begin position="12"/>
        <end position="33"/>
    </location>
</feature>
<evidence type="ECO:0000256" key="7">
    <source>
        <dbReference type="SAM" id="Phobius"/>
    </source>
</evidence>
<proteinExistence type="predicted"/>
<evidence type="ECO:0000256" key="3">
    <source>
        <dbReference type="ARBA" id="ARBA00012438"/>
    </source>
</evidence>
<reference evidence="10 11" key="1">
    <citation type="journal article" date="2017" name="Front. Microbiol.">
        <title>Comparative Genomic Analysis of the Class Epsilonproteobacteria and Proposed Reclassification to Epsilonbacteraeota (phyl. nov.).</title>
        <authorList>
            <person name="Waite D.W."/>
            <person name="Vanwonterghem I."/>
            <person name="Rinke C."/>
            <person name="Parks D.H."/>
            <person name="Zhang Y."/>
            <person name="Takai K."/>
            <person name="Sievert S.M."/>
            <person name="Simon J."/>
            <person name="Campbell B.J."/>
            <person name="Hanson T.E."/>
            <person name="Woyke T."/>
            <person name="Klotz M.G."/>
            <person name="Hugenholtz P."/>
        </authorList>
    </citation>
    <scope>NUCLEOTIDE SEQUENCE [LARGE SCALE GENOMIC DNA]</scope>
    <source>
        <strain evidence="10">UBA12443</strain>
    </source>
</reference>
<dbReference type="PANTHER" id="PTHR43065:SF47">
    <property type="match status" value="1"/>
</dbReference>
<feature type="transmembrane region" description="Helical" evidence="7">
    <location>
        <begin position="158"/>
        <end position="180"/>
    </location>
</feature>
<gene>
    <name evidence="10" type="ORF">CFH83_05145</name>
</gene>
<dbReference type="SMART" id="SM00304">
    <property type="entry name" value="HAMP"/>
    <property type="match status" value="1"/>
</dbReference>
<evidence type="ECO:0000313" key="11">
    <source>
        <dbReference type="Proteomes" id="UP000228859"/>
    </source>
</evidence>
<dbReference type="AlphaFoldDB" id="A0A2D3WLJ5"/>
<evidence type="ECO:0000259" key="8">
    <source>
        <dbReference type="PROSITE" id="PS50109"/>
    </source>
</evidence>
<dbReference type="InterPro" id="IPR004358">
    <property type="entry name" value="Sig_transdc_His_kin-like_C"/>
</dbReference>
<dbReference type="SUPFAM" id="SSF55874">
    <property type="entry name" value="ATPase domain of HSP90 chaperone/DNA topoisomerase II/histidine kinase"/>
    <property type="match status" value="1"/>
</dbReference>
<evidence type="ECO:0000256" key="5">
    <source>
        <dbReference type="ARBA" id="ARBA00022679"/>
    </source>
</evidence>
<evidence type="ECO:0000259" key="9">
    <source>
        <dbReference type="PROSITE" id="PS50885"/>
    </source>
</evidence>
<keyword evidence="7" id="KW-1133">Transmembrane helix</keyword>
<dbReference type="InterPro" id="IPR003594">
    <property type="entry name" value="HATPase_dom"/>
</dbReference>